<accession>A0A0A9BHG6</accession>
<evidence type="ECO:0000313" key="1">
    <source>
        <dbReference type="EMBL" id="JAD58737.1"/>
    </source>
</evidence>
<sequence length="31" mass="3488">MFGVDWRSTLNGLLPVSLGKTLSGFWFFVLV</sequence>
<organism evidence="1">
    <name type="scientific">Arundo donax</name>
    <name type="common">Giant reed</name>
    <name type="synonym">Donax arundinaceus</name>
    <dbReference type="NCBI Taxonomy" id="35708"/>
    <lineage>
        <taxon>Eukaryota</taxon>
        <taxon>Viridiplantae</taxon>
        <taxon>Streptophyta</taxon>
        <taxon>Embryophyta</taxon>
        <taxon>Tracheophyta</taxon>
        <taxon>Spermatophyta</taxon>
        <taxon>Magnoliopsida</taxon>
        <taxon>Liliopsida</taxon>
        <taxon>Poales</taxon>
        <taxon>Poaceae</taxon>
        <taxon>PACMAD clade</taxon>
        <taxon>Arundinoideae</taxon>
        <taxon>Arundineae</taxon>
        <taxon>Arundo</taxon>
    </lineage>
</organism>
<reference evidence="1" key="2">
    <citation type="journal article" date="2015" name="Data Brief">
        <title>Shoot transcriptome of the giant reed, Arundo donax.</title>
        <authorList>
            <person name="Barrero R.A."/>
            <person name="Guerrero F.D."/>
            <person name="Moolhuijzen P."/>
            <person name="Goolsby J.A."/>
            <person name="Tidwell J."/>
            <person name="Bellgard S.E."/>
            <person name="Bellgard M.I."/>
        </authorList>
    </citation>
    <scope>NUCLEOTIDE SEQUENCE</scope>
    <source>
        <tissue evidence="1">Shoot tissue taken approximately 20 cm above the soil surface</tissue>
    </source>
</reference>
<reference evidence="1" key="1">
    <citation type="submission" date="2014-09" db="EMBL/GenBank/DDBJ databases">
        <authorList>
            <person name="Magalhaes I.L.F."/>
            <person name="Oliveira U."/>
            <person name="Santos F.R."/>
            <person name="Vidigal T.H.D.A."/>
            <person name="Brescovit A.D."/>
            <person name="Santos A.J."/>
        </authorList>
    </citation>
    <scope>NUCLEOTIDE SEQUENCE</scope>
    <source>
        <tissue evidence="1">Shoot tissue taken approximately 20 cm above the soil surface</tissue>
    </source>
</reference>
<proteinExistence type="predicted"/>
<name>A0A0A9BHG6_ARUDO</name>
<protein>
    <submittedName>
        <fullName evidence="1">Uncharacterized protein</fullName>
    </submittedName>
</protein>
<dbReference type="EMBL" id="GBRH01239158">
    <property type="protein sequence ID" value="JAD58737.1"/>
    <property type="molecule type" value="Transcribed_RNA"/>
</dbReference>
<dbReference type="AlphaFoldDB" id="A0A0A9BHG6"/>